<proteinExistence type="predicted"/>
<feature type="compositionally biased region" description="Low complexity" evidence="1">
    <location>
        <begin position="243"/>
        <end position="254"/>
    </location>
</feature>
<evidence type="ECO:0000313" key="2">
    <source>
        <dbReference type="EMBL" id="KOO26844.1"/>
    </source>
</evidence>
<evidence type="ECO:0000313" key="3">
    <source>
        <dbReference type="Proteomes" id="UP000037460"/>
    </source>
</evidence>
<gene>
    <name evidence="2" type="ORF">Ctob_004256</name>
</gene>
<keyword evidence="3" id="KW-1185">Reference proteome</keyword>
<reference evidence="3" key="1">
    <citation type="journal article" date="2015" name="PLoS Genet.">
        <title>Genome Sequence and Transcriptome Analyses of Chrysochromulina tobin: Metabolic Tools for Enhanced Algal Fitness in the Prominent Order Prymnesiales (Haptophyceae).</title>
        <authorList>
            <person name="Hovde B.T."/>
            <person name="Deodato C.R."/>
            <person name="Hunsperger H.M."/>
            <person name="Ryken S.A."/>
            <person name="Yost W."/>
            <person name="Jha R.K."/>
            <person name="Patterson J."/>
            <person name="Monnat R.J. Jr."/>
            <person name="Barlow S.B."/>
            <person name="Starkenburg S.R."/>
            <person name="Cattolico R.A."/>
        </authorList>
    </citation>
    <scope>NUCLEOTIDE SEQUENCE</scope>
    <source>
        <strain evidence="3">CCMP291</strain>
    </source>
</reference>
<sequence length="481" mass="50281">MLAHYGQWEAPPPPLPASLVMSTHGRVLFAATSFGSPANHAETAYISSLVAATNLTASPAARKLGPMELLKLYQHVADTWHAKLRDIMSPPSVGNLRAKGGGGAGGAEVMQVTEEEATEMERLLSDALSRTDFASTLSDRDVLKAIIRTLTPQQASTMARMPRERLLGTVAAHRESHRVAHEALARLGTVLQELQKTHLEGLTGQVPPAATTLEAEGAEKVAEQPTGEAVDAESQVADEAEAGSETAATASSADAESDGIDVVGEAEAEGKVVTRAGCAAAIHEAVAEWRRQKGIQDATSAARAHLLAEIENEREALTTALTAAHAALRPSRKCRTVIEVRLGKSAKKLAGWVAQHRKAVRASGAKNIKGAKDLWYRKDSQGFVWLPLTYALAATEQVPGAPYPEDISFAVHYPIVALPEGATAPAPDGGALAGGVAGGEPALNACAANEESAWSIDGAPVDSCGRITSGRGEVGHVLSTM</sequence>
<dbReference type="AlphaFoldDB" id="A0A0M0JJU5"/>
<dbReference type="EMBL" id="JWZX01002794">
    <property type="protein sequence ID" value="KOO26844.1"/>
    <property type="molecule type" value="Genomic_DNA"/>
</dbReference>
<organism evidence="2 3">
    <name type="scientific">Chrysochromulina tobinii</name>
    <dbReference type="NCBI Taxonomy" id="1460289"/>
    <lineage>
        <taxon>Eukaryota</taxon>
        <taxon>Haptista</taxon>
        <taxon>Haptophyta</taxon>
        <taxon>Prymnesiophyceae</taxon>
        <taxon>Prymnesiales</taxon>
        <taxon>Chrysochromulinaceae</taxon>
        <taxon>Chrysochromulina</taxon>
    </lineage>
</organism>
<feature type="region of interest" description="Disordered" evidence="1">
    <location>
        <begin position="220"/>
        <end position="258"/>
    </location>
</feature>
<protein>
    <submittedName>
        <fullName evidence="2">Uncharacterized protein</fullName>
    </submittedName>
</protein>
<comment type="caution">
    <text evidence="2">The sequence shown here is derived from an EMBL/GenBank/DDBJ whole genome shotgun (WGS) entry which is preliminary data.</text>
</comment>
<accession>A0A0M0JJU5</accession>
<evidence type="ECO:0000256" key="1">
    <source>
        <dbReference type="SAM" id="MobiDB-lite"/>
    </source>
</evidence>
<dbReference type="Proteomes" id="UP000037460">
    <property type="component" value="Unassembled WGS sequence"/>
</dbReference>
<name>A0A0M0JJU5_9EUKA</name>